<sequence length="142" mass="16088">MKNRIKNIFTLYMVFAVLASSHAYAYYEHLCLFTKIKTVSLSPKDCSGEEPPVKSHKENDETTHFEKKSCCELSVGFKKVDDSQNHISFIGLAASDLVTFNSQNFNFQPELIVFSANILHFGDSSPPFLSQKTYISNCTYLI</sequence>
<feature type="chain" id="PRO_5046280131" evidence="1">
    <location>
        <begin position="26"/>
        <end position="142"/>
    </location>
</feature>
<dbReference type="EMBL" id="JBHRYQ010000001">
    <property type="protein sequence ID" value="MFC3809706.1"/>
    <property type="molecule type" value="Genomic_DNA"/>
</dbReference>
<organism evidence="2 3">
    <name type="scientific">Lacihabitans lacunae</name>
    <dbReference type="NCBI Taxonomy" id="1028214"/>
    <lineage>
        <taxon>Bacteria</taxon>
        <taxon>Pseudomonadati</taxon>
        <taxon>Bacteroidota</taxon>
        <taxon>Cytophagia</taxon>
        <taxon>Cytophagales</taxon>
        <taxon>Leadbetterellaceae</taxon>
        <taxon>Lacihabitans</taxon>
    </lineage>
</organism>
<evidence type="ECO:0000313" key="2">
    <source>
        <dbReference type="EMBL" id="MFC3809706.1"/>
    </source>
</evidence>
<protein>
    <submittedName>
        <fullName evidence="2">Uncharacterized protein</fullName>
    </submittedName>
</protein>
<accession>A0ABV7YUH4</accession>
<reference evidence="3" key="1">
    <citation type="journal article" date="2019" name="Int. J. Syst. Evol. Microbiol.">
        <title>The Global Catalogue of Microorganisms (GCM) 10K type strain sequencing project: providing services to taxonomists for standard genome sequencing and annotation.</title>
        <authorList>
            <consortium name="The Broad Institute Genomics Platform"/>
            <consortium name="The Broad Institute Genome Sequencing Center for Infectious Disease"/>
            <person name="Wu L."/>
            <person name="Ma J."/>
        </authorList>
    </citation>
    <scope>NUCLEOTIDE SEQUENCE [LARGE SCALE GENOMIC DNA]</scope>
    <source>
        <strain evidence="3">CECT 7956</strain>
    </source>
</reference>
<comment type="caution">
    <text evidence="2">The sequence shown here is derived from an EMBL/GenBank/DDBJ whole genome shotgun (WGS) entry which is preliminary data.</text>
</comment>
<gene>
    <name evidence="2" type="ORF">ACFOOI_03485</name>
</gene>
<evidence type="ECO:0000313" key="3">
    <source>
        <dbReference type="Proteomes" id="UP001595616"/>
    </source>
</evidence>
<keyword evidence="3" id="KW-1185">Reference proteome</keyword>
<feature type="signal peptide" evidence="1">
    <location>
        <begin position="1"/>
        <end position="25"/>
    </location>
</feature>
<keyword evidence="1" id="KW-0732">Signal</keyword>
<name>A0ABV7YUH4_9BACT</name>
<evidence type="ECO:0000256" key="1">
    <source>
        <dbReference type="SAM" id="SignalP"/>
    </source>
</evidence>
<dbReference type="InterPro" id="IPR058512">
    <property type="entry name" value="DUF8199"/>
</dbReference>
<proteinExistence type="predicted"/>
<dbReference type="Proteomes" id="UP001595616">
    <property type="component" value="Unassembled WGS sequence"/>
</dbReference>
<dbReference type="RefSeq" id="WP_379835110.1">
    <property type="nucleotide sequence ID" value="NZ_JBHRYQ010000001.1"/>
</dbReference>
<dbReference type="Pfam" id="PF26622">
    <property type="entry name" value="DUF8199"/>
    <property type="match status" value="1"/>
</dbReference>